<dbReference type="EMBL" id="RKRA01000001">
    <property type="protein sequence ID" value="RPF26162.1"/>
    <property type="molecule type" value="Genomic_DNA"/>
</dbReference>
<dbReference type="Proteomes" id="UP000280726">
    <property type="component" value="Unassembled WGS sequence"/>
</dbReference>
<gene>
    <name evidence="3" type="ORF">EDD32_0590</name>
</gene>
<protein>
    <submittedName>
        <fullName evidence="3">Uncharacterized protein</fullName>
    </submittedName>
</protein>
<name>A0A3N4ZKI6_9MICO</name>
<feature type="signal peptide" evidence="2">
    <location>
        <begin position="1"/>
        <end position="25"/>
    </location>
</feature>
<dbReference type="RefSeq" id="WP_123914461.1">
    <property type="nucleotide sequence ID" value="NZ_RKRA01000001.1"/>
</dbReference>
<feature type="region of interest" description="Disordered" evidence="1">
    <location>
        <begin position="45"/>
        <end position="65"/>
    </location>
</feature>
<proteinExistence type="predicted"/>
<evidence type="ECO:0000313" key="4">
    <source>
        <dbReference type="Proteomes" id="UP000280726"/>
    </source>
</evidence>
<evidence type="ECO:0000256" key="2">
    <source>
        <dbReference type="SAM" id="SignalP"/>
    </source>
</evidence>
<feature type="chain" id="PRO_5018225189" evidence="2">
    <location>
        <begin position="26"/>
        <end position="65"/>
    </location>
</feature>
<evidence type="ECO:0000256" key="1">
    <source>
        <dbReference type="SAM" id="MobiDB-lite"/>
    </source>
</evidence>
<keyword evidence="2" id="KW-0732">Signal</keyword>
<dbReference type="AlphaFoldDB" id="A0A3N4ZKI6"/>
<reference evidence="3 4" key="1">
    <citation type="submission" date="2018-11" db="EMBL/GenBank/DDBJ databases">
        <title>Sequencing the genomes of 1000 actinobacteria strains.</title>
        <authorList>
            <person name="Klenk H.-P."/>
        </authorList>
    </citation>
    <scope>NUCLEOTIDE SEQUENCE [LARGE SCALE GENOMIC DNA]</scope>
    <source>
        <strain evidence="3 4">DSM 14418</strain>
    </source>
</reference>
<organism evidence="3 4">
    <name type="scientific">Georgenia muralis</name>
    <dbReference type="NCBI Taxonomy" id="154117"/>
    <lineage>
        <taxon>Bacteria</taxon>
        <taxon>Bacillati</taxon>
        <taxon>Actinomycetota</taxon>
        <taxon>Actinomycetes</taxon>
        <taxon>Micrococcales</taxon>
        <taxon>Bogoriellaceae</taxon>
        <taxon>Georgenia</taxon>
    </lineage>
</organism>
<dbReference type="OrthoDB" id="3790708at2"/>
<accession>A0A3N4ZKI6</accession>
<keyword evidence="4" id="KW-1185">Reference proteome</keyword>
<sequence length="65" mass="6884">MKLTRTALVAAAVVGLTITALPAGAAETGTGRDFAEHVVMHNDRFSGEMNPGMHQGYAGWSDHQM</sequence>
<comment type="caution">
    <text evidence="3">The sequence shown here is derived from an EMBL/GenBank/DDBJ whole genome shotgun (WGS) entry which is preliminary data.</text>
</comment>
<evidence type="ECO:0000313" key="3">
    <source>
        <dbReference type="EMBL" id="RPF26162.1"/>
    </source>
</evidence>